<proteinExistence type="predicted"/>
<protein>
    <submittedName>
        <fullName evidence="2">Uncharacterized protein</fullName>
    </submittedName>
</protein>
<dbReference type="EMBL" id="JADYXP020000020">
    <property type="protein sequence ID" value="KAL0104524.1"/>
    <property type="molecule type" value="Genomic_DNA"/>
</dbReference>
<evidence type="ECO:0000313" key="2">
    <source>
        <dbReference type="EMBL" id="KAL0104524.1"/>
    </source>
</evidence>
<sequence>MRPQRSYPARIGTDTSHAETREDRALLPPLPPPACCRVVGARESLYVKYVAIYLSIDINGKRELQR</sequence>
<organism evidence="2 3">
    <name type="scientific">Cardiocondyla obscurior</name>
    <dbReference type="NCBI Taxonomy" id="286306"/>
    <lineage>
        <taxon>Eukaryota</taxon>
        <taxon>Metazoa</taxon>
        <taxon>Ecdysozoa</taxon>
        <taxon>Arthropoda</taxon>
        <taxon>Hexapoda</taxon>
        <taxon>Insecta</taxon>
        <taxon>Pterygota</taxon>
        <taxon>Neoptera</taxon>
        <taxon>Endopterygota</taxon>
        <taxon>Hymenoptera</taxon>
        <taxon>Apocrita</taxon>
        <taxon>Aculeata</taxon>
        <taxon>Formicoidea</taxon>
        <taxon>Formicidae</taxon>
        <taxon>Myrmicinae</taxon>
        <taxon>Cardiocondyla</taxon>
    </lineage>
</organism>
<feature type="region of interest" description="Disordered" evidence="1">
    <location>
        <begin position="1"/>
        <end position="26"/>
    </location>
</feature>
<evidence type="ECO:0000313" key="3">
    <source>
        <dbReference type="Proteomes" id="UP001430953"/>
    </source>
</evidence>
<evidence type="ECO:0000256" key="1">
    <source>
        <dbReference type="SAM" id="MobiDB-lite"/>
    </source>
</evidence>
<gene>
    <name evidence="2" type="ORF">PUN28_017321</name>
</gene>
<comment type="caution">
    <text evidence="2">The sequence shown here is derived from an EMBL/GenBank/DDBJ whole genome shotgun (WGS) entry which is preliminary data.</text>
</comment>
<reference evidence="2 3" key="1">
    <citation type="submission" date="2023-03" db="EMBL/GenBank/DDBJ databases">
        <title>High recombination rates correlate with genetic variation in Cardiocondyla obscurior ants.</title>
        <authorList>
            <person name="Errbii M."/>
        </authorList>
    </citation>
    <scope>NUCLEOTIDE SEQUENCE [LARGE SCALE GENOMIC DNA]</scope>
    <source>
        <strain evidence="2">Alpha-2009</strain>
        <tissue evidence="2">Whole body</tissue>
    </source>
</reference>
<dbReference type="Proteomes" id="UP001430953">
    <property type="component" value="Unassembled WGS sequence"/>
</dbReference>
<accession>A0AAW2EQ25</accession>
<keyword evidence="3" id="KW-1185">Reference proteome</keyword>
<name>A0AAW2EQ25_9HYME</name>
<dbReference type="AlphaFoldDB" id="A0AAW2EQ25"/>
<feature type="compositionally biased region" description="Basic and acidic residues" evidence="1">
    <location>
        <begin position="16"/>
        <end position="25"/>
    </location>
</feature>